<dbReference type="AlphaFoldDB" id="A0A7C9KZC3"/>
<comment type="caution">
    <text evidence="1">The sequence shown here is derived from an EMBL/GenBank/DDBJ whole genome shotgun (WGS) entry which is preliminary data.</text>
</comment>
<sequence>MENIDFKALFNSPETDTIEQQKSQPPYVYHCGIQQLEPYRQQERKPYTREELQELYNTKIEAQTIQWGADHYYTRLCGLVTEINLKSFDEGKVVEIYREQYAEDGEQYEKYYYSDGTSVKCWLGLND</sequence>
<reference evidence="1 2" key="1">
    <citation type="journal article" date="2019" name="Nat. Med.">
        <title>A library of human gut bacterial isolates paired with longitudinal multiomics data enables mechanistic microbiome research.</title>
        <authorList>
            <person name="Poyet M."/>
            <person name="Groussin M."/>
            <person name="Gibbons S.M."/>
            <person name="Avila-Pacheco J."/>
            <person name="Jiang X."/>
            <person name="Kearney S.M."/>
            <person name="Perrotta A.R."/>
            <person name="Berdy B."/>
            <person name="Zhao S."/>
            <person name="Lieberman T.D."/>
            <person name="Swanson P.K."/>
            <person name="Smith M."/>
            <person name="Roesemann S."/>
            <person name="Alexander J.E."/>
            <person name="Rich S.A."/>
            <person name="Livny J."/>
            <person name="Vlamakis H."/>
            <person name="Clish C."/>
            <person name="Bullock K."/>
            <person name="Deik A."/>
            <person name="Scott J."/>
            <person name="Pierce K.A."/>
            <person name="Xavier R.J."/>
            <person name="Alm E.J."/>
        </authorList>
    </citation>
    <scope>NUCLEOTIDE SEQUENCE [LARGE SCALE GENOMIC DNA]</scope>
    <source>
        <strain evidence="1 2">BIOML-A1</strain>
    </source>
</reference>
<evidence type="ECO:0000313" key="2">
    <source>
        <dbReference type="Proteomes" id="UP000481964"/>
    </source>
</evidence>
<dbReference type="EMBL" id="WKRD01000007">
    <property type="protein sequence ID" value="MSC57749.1"/>
    <property type="molecule type" value="Genomic_DNA"/>
</dbReference>
<evidence type="ECO:0000313" key="1">
    <source>
        <dbReference type="EMBL" id="MSC57749.1"/>
    </source>
</evidence>
<organism evidence="1 2">
    <name type="scientific">Lachnospira eligens</name>
    <dbReference type="NCBI Taxonomy" id="39485"/>
    <lineage>
        <taxon>Bacteria</taxon>
        <taxon>Bacillati</taxon>
        <taxon>Bacillota</taxon>
        <taxon>Clostridia</taxon>
        <taxon>Lachnospirales</taxon>
        <taxon>Lachnospiraceae</taxon>
        <taxon>Lachnospira</taxon>
    </lineage>
</organism>
<dbReference type="RefSeq" id="WP_154300987.1">
    <property type="nucleotide sequence ID" value="NZ_WKRD01000007.1"/>
</dbReference>
<dbReference type="Proteomes" id="UP000481964">
    <property type="component" value="Unassembled WGS sequence"/>
</dbReference>
<proteinExistence type="predicted"/>
<accession>A0A7C9KZC3</accession>
<name>A0A7C9KZC3_9FIRM</name>
<gene>
    <name evidence="1" type="ORF">GKE48_09895</name>
</gene>
<protein>
    <submittedName>
        <fullName evidence="1">Uncharacterized protein</fullName>
    </submittedName>
</protein>